<name>A0A6P1MAC9_9BACT</name>
<accession>A0A6P1MAC9</accession>
<sequence length="407" mass="42728">MRRVIVLITAWLCSLSVFAANNSFVPWAGDWNDTANWTLGSVPDDAGTYGNPVVVNGSKTCTIQAGTDATATRVFVGASAPGTLIVKGTLLYLWNTEGLQLGYWTAGHGTVKVLGGTIGAENNRKLLCLGTDNDDHGVLQIGDETVGGIGYFADVKVNSDTNGVSLIDLQGGELDADNVLLGDVQGTADSVKMLVSDAATVNVNTLLVGVKDYVTAAEMTVNGSEAQLNISSYVTLARDSRMNFVFDDNGVSTVSANKFWYDWNAEINITGTENVQSGTYELIVGATGGSMNQGMLKFNIDTNSFAAGTTLNLIHDTDGRDAVLLEVDSPVIPVTPEIGDITVDTEGSDAVVSFNGASGHSYALQRCLDLTDGIWSNIVTGITGAGGMQTVSNSMSPTASFYRIVSE</sequence>
<keyword evidence="3" id="KW-1185">Reference proteome</keyword>
<feature type="signal peptide" evidence="1">
    <location>
        <begin position="1"/>
        <end position="19"/>
    </location>
</feature>
<keyword evidence="1" id="KW-0732">Signal</keyword>
<feature type="chain" id="PRO_5027027041" evidence="1">
    <location>
        <begin position="20"/>
        <end position="407"/>
    </location>
</feature>
<evidence type="ECO:0000313" key="3">
    <source>
        <dbReference type="Proteomes" id="UP000464954"/>
    </source>
</evidence>
<evidence type="ECO:0000256" key="1">
    <source>
        <dbReference type="SAM" id="SignalP"/>
    </source>
</evidence>
<dbReference type="RefSeq" id="WP_160629963.1">
    <property type="nucleotide sequence ID" value="NZ_CP047593.1"/>
</dbReference>
<gene>
    <name evidence="2" type="ORF">GT409_15530</name>
</gene>
<dbReference type="KEGG" id="taer:GT409_15530"/>
<protein>
    <submittedName>
        <fullName evidence="2">Uncharacterized protein</fullName>
    </submittedName>
</protein>
<dbReference type="Proteomes" id="UP000464954">
    <property type="component" value="Chromosome"/>
</dbReference>
<reference evidence="2 3" key="1">
    <citation type="submission" date="2020-01" db="EMBL/GenBank/DDBJ databases">
        <title>Ponticoccus aerotolerans gen. nov., sp. nov., an anaerobic bacterium and proposal of Ponticoccusceae fam. nov., Ponticoccusles ord. nov. and Ponticoccuse classis nov. in the phylum Kiritimatiellaeota.</title>
        <authorList>
            <person name="Zhou L.Y."/>
            <person name="Du Z.J."/>
        </authorList>
    </citation>
    <scope>NUCLEOTIDE SEQUENCE [LARGE SCALE GENOMIC DNA]</scope>
    <source>
        <strain evidence="2 3">S-5007</strain>
    </source>
</reference>
<dbReference type="EMBL" id="CP047593">
    <property type="protein sequence ID" value="QHI70791.1"/>
    <property type="molecule type" value="Genomic_DNA"/>
</dbReference>
<evidence type="ECO:0000313" key="2">
    <source>
        <dbReference type="EMBL" id="QHI70791.1"/>
    </source>
</evidence>
<dbReference type="AlphaFoldDB" id="A0A6P1MAC9"/>
<organism evidence="2 3">
    <name type="scientific">Tichowtungia aerotolerans</name>
    <dbReference type="NCBI Taxonomy" id="2697043"/>
    <lineage>
        <taxon>Bacteria</taxon>
        <taxon>Pseudomonadati</taxon>
        <taxon>Kiritimatiellota</taxon>
        <taxon>Tichowtungiia</taxon>
        <taxon>Tichowtungiales</taxon>
        <taxon>Tichowtungiaceae</taxon>
        <taxon>Tichowtungia</taxon>
    </lineage>
</organism>
<proteinExistence type="predicted"/>